<dbReference type="Gene3D" id="1.20.5.2700">
    <property type="match status" value="1"/>
</dbReference>
<dbReference type="PANTHER" id="PTHR42829:SF2">
    <property type="entry name" value="NADH-UBIQUINONE OXIDOREDUCTASE CHAIN 5"/>
    <property type="match status" value="1"/>
</dbReference>
<feature type="domain" description="NADH:quinone oxidoreductase/Mrp antiporter transmembrane" evidence="8">
    <location>
        <begin position="140"/>
        <end position="415"/>
    </location>
</feature>
<dbReference type="InterPro" id="IPR010217">
    <property type="entry name" value="NU5C2"/>
</dbReference>
<feature type="transmembrane region" description="Helical" evidence="7">
    <location>
        <begin position="87"/>
        <end position="110"/>
    </location>
</feature>
<dbReference type="PRINTS" id="PR01434">
    <property type="entry name" value="NADHDHGNASE5"/>
</dbReference>
<sequence length="627" mass="67793">MFQWLAQTAWLIPCYPLVGMLLSTLWFPAITRRTGPRPAGYINAITTFIAFVHAVLALPALLNQPPLYLSAAWLQVAGLDLTVPLEISALTVGAIVLITGLNLLAQIYAVGYLEMDWGWARFYALLALFEAGMCALVLCNSLFFGYMILEILTLGTYLLIGIWFNQSLVVTGARDAFLTKRIGDLFLLMGVLAIYPLAHTWNYDELAQWAQTATVDPKLITLVGLALLAGPMGKCAQFPLHLWLDEAMEGPIPSTILRNSVVVATGAWVLVKLEPVLAMSPFVLNAAIAIGAVTAIGGTLIAIAQIDTKRSLSYLVSAYMGLIFIAVGAQQTDAALLLVLTHAVAMATLVASCGSIILNNITQDLTQLGGLWSRRPITGLSFVVGALGLIALPPLGGFWAMLELADELWTTRPGVVGLLLLINALSAFSVTRTFGLIFAGDVKPMTVRSPENLWAITLPMAMLAGFVLHVPMILNSLSLLPAWATLNKDVALLLTWSSIFGVSLSAVLYVGNYVKKPVQLPWKPLQDLFAYDFYTPRIYRSSVVGSVDIISRITDWVDRYIVDGLVNLVGLSSIFGGEALKYGNSGQTQFYALTIAVGVVLTALWVSWSYIAHLSITTQIVSLLTGN</sequence>
<evidence type="ECO:0000256" key="4">
    <source>
        <dbReference type="ARBA" id="ARBA00023136"/>
    </source>
</evidence>
<evidence type="ECO:0000259" key="8">
    <source>
        <dbReference type="Pfam" id="PF00361"/>
    </source>
</evidence>
<organism evidence="10">
    <name type="scientific">Leptolyngbya sp. NK1-12</name>
    <dbReference type="NCBI Taxonomy" id="2547451"/>
    <lineage>
        <taxon>Bacteria</taxon>
        <taxon>Bacillati</taxon>
        <taxon>Cyanobacteriota</taxon>
        <taxon>Cyanophyceae</taxon>
        <taxon>Leptolyngbyales</taxon>
        <taxon>Leptolyngbyaceae</taxon>
        <taxon>Leptolyngbya group</taxon>
        <taxon>Leptolyngbya</taxon>
    </lineage>
</organism>
<dbReference type="PANTHER" id="PTHR42829">
    <property type="entry name" value="NADH-UBIQUINONE OXIDOREDUCTASE CHAIN 5"/>
    <property type="match status" value="1"/>
</dbReference>
<feature type="transmembrane region" description="Helical" evidence="7">
    <location>
        <begin position="185"/>
        <end position="202"/>
    </location>
</feature>
<feature type="transmembrane region" description="Helical" evidence="7">
    <location>
        <begin position="6"/>
        <end position="29"/>
    </location>
</feature>
<dbReference type="InterPro" id="IPR003945">
    <property type="entry name" value="NU5C-like"/>
</dbReference>
<dbReference type="GO" id="GO:0015990">
    <property type="term" value="P:electron transport coupled proton transport"/>
    <property type="evidence" value="ECO:0007669"/>
    <property type="project" value="TreeGrafter"/>
</dbReference>
<evidence type="ECO:0000256" key="3">
    <source>
        <dbReference type="ARBA" id="ARBA00022989"/>
    </source>
</evidence>
<keyword evidence="2 6" id="KW-0812">Transmembrane</keyword>
<accession>A0AA97AKE3</accession>
<evidence type="ECO:0000313" key="10">
    <source>
        <dbReference type="EMBL" id="WNZ23537.1"/>
    </source>
</evidence>
<feature type="transmembrane region" description="Helical" evidence="7">
    <location>
        <begin position="452"/>
        <end position="474"/>
    </location>
</feature>
<feature type="transmembrane region" description="Helical" evidence="7">
    <location>
        <begin position="379"/>
        <end position="402"/>
    </location>
</feature>
<dbReference type="GO" id="GO:0012505">
    <property type="term" value="C:endomembrane system"/>
    <property type="evidence" value="ECO:0007669"/>
    <property type="project" value="UniProtKB-SubCell"/>
</dbReference>
<feature type="transmembrane region" description="Helical" evidence="7">
    <location>
        <begin position="590"/>
        <end position="611"/>
    </location>
</feature>
<dbReference type="InterPro" id="IPR001750">
    <property type="entry name" value="ND/Mrp_TM"/>
</dbReference>
<keyword evidence="4 7" id="KW-0472">Membrane</keyword>
<keyword evidence="3 7" id="KW-1133">Transmembrane helix</keyword>
<gene>
    <name evidence="10" type="ORF">HJG54_12205</name>
</gene>
<dbReference type="EMBL" id="CP053586">
    <property type="protein sequence ID" value="WNZ23537.1"/>
    <property type="molecule type" value="Genomic_DNA"/>
</dbReference>
<feature type="transmembrane region" description="Helical" evidence="7">
    <location>
        <begin position="335"/>
        <end position="358"/>
    </location>
</feature>
<dbReference type="GO" id="GO:0003954">
    <property type="term" value="F:NADH dehydrogenase activity"/>
    <property type="evidence" value="ECO:0007669"/>
    <property type="project" value="TreeGrafter"/>
</dbReference>
<reference evidence="10" key="1">
    <citation type="submission" date="2020-05" db="EMBL/GenBank/DDBJ databases">
        <authorList>
            <person name="Zhu T."/>
            <person name="Keshari N."/>
            <person name="Lu X."/>
        </authorList>
    </citation>
    <scope>NUCLEOTIDE SEQUENCE</scope>
    <source>
        <strain evidence="10">NK1-12</strain>
    </source>
</reference>
<evidence type="ECO:0000256" key="2">
    <source>
        <dbReference type="ARBA" id="ARBA00022692"/>
    </source>
</evidence>
<dbReference type="GO" id="GO:0042773">
    <property type="term" value="P:ATP synthesis coupled electron transport"/>
    <property type="evidence" value="ECO:0007669"/>
    <property type="project" value="InterPro"/>
</dbReference>
<feature type="transmembrane region" description="Helical" evidence="7">
    <location>
        <begin position="41"/>
        <end position="62"/>
    </location>
</feature>
<dbReference type="NCBIfam" id="TIGR01960">
    <property type="entry name" value="ndhF3_CO2"/>
    <property type="match status" value="1"/>
</dbReference>
<protein>
    <submittedName>
        <fullName evidence="10">NAD(P)H-quinone oxidoreductase subunit F</fullName>
    </submittedName>
</protein>
<evidence type="ECO:0000256" key="6">
    <source>
        <dbReference type="RuleBase" id="RU000320"/>
    </source>
</evidence>
<comment type="subcellular location">
    <subcellularLocation>
        <location evidence="1">Endomembrane system</location>
        <topology evidence="1">Multi-pass membrane protein</topology>
    </subcellularLocation>
    <subcellularLocation>
        <location evidence="6">Membrane</location>
        <topology evidence="6">Multi-pass membrane protein</topology>
    </subcellularLocation>
</comment>
<dbReference type="GO" id="GO:0016020">
    <property type="term" value="C:membrane"/>
    <property type="evidence" value="ECO:0007669"/>
    <property type="project" value="UniProtKB-SubCell"/>
</dbReference>
<comment type="function">
    <text evidence="5">NDH-1 shuttles electrons from NAD(P)H, via FMN and iron-sulfur (Fe-S) centers, to quinones in the respiratory chain. The immediate electron acceptor for the enzyme in this species is believed to be plastoquinone. Couples the redox reaction to proton translocation (for every two electrons transferred, four hydrogen ions are translocated across the cytoplasmic membrane), and thus conserves the redox energy in a proton gradient.</text>
</comment>
<dbReference type="RefSeq" id="WP_316435230.1">
    <property type="nucleotide sequence ID" value="NZ_CP053586.1"/>
</dbReference>
<evidence type="ECO:0000256" key="1">
    <source>
        <dbReference type="ARBA" id="ARBA00004127"/>
    </source>
</evidence>
<feature type="transmembrane region" description="Helical" evidence="7">
    <location>
        <begin position="154"/>
        <end position="173"/>
    </location>
</feature>
<evidence type="ECO:0000259" key="9">
    <source>
        <dbReference type="Pfam" id="PF00662"/>
    </source>
</evidence>
<feature type="transmembrane region" description="Helical" evidence="7">
    <location>
        <begin position="494"/>
        <end position="514"/>
    </location>
</feature>
<feature type="transmembrane region" description="Helical" evidence="7">
    <location>
        <begin position="311"/>
        <end position="329"/>
    </location>
</feature>
<feature type="transmembrane region" description="Helical" evidence="7">
    <location>
        <begin position="122"/>
        <end position="148"/>
    </location>
</feature>
<dbReference type="NCBIfam" id="NF005633">
    <property type="entry name" value="PRK07390.1"/>
    <property type="match status" value="1"/>
</dbReference>
<dbReference type="InterPro" id="IPR001516">
    <property type="entry name" value="Proton_antipo_N"/>
</dbReference>
<dbReference type="Pfam" id="PF00361">
    <property type="entry name" value="Proton_antipo_M"/>
    <property type="match status" value="1"/>
</dbReference>
<feature type="transmembrane region" description="Helical" evidence="7">
    <location>
        <begin position="283"/>
        <end position="304"/>
    </location>
</feature>
<dbReference type="Pfam" id="PF00662">
    <property type="entry name" value="Proton_antipo_N"/>
    <property type="match status" value="1"/>
</dbReference>
<evidence type="ECO:0000256" key="5">
    <source>
        <dbReference type="ARBA" id="ARBA00025624"/>
    </source>
</evidence>
<feature type="transmembrane region" description="Helical" evidence="7">
    <location>
        <begin position="414"/>
        <end position="440"/>
    </location>
</feature>
<feature type="domain" description="NADH-Ubiquinone oxidoreductase (complex I) chain 5 N-terminal" evidence="9">
    <location>
        <begin position="73"/>
        <end position="123"/>
    </location>
</feature>
<dbReference type="AlphaFoldDB" id="A0AA97AKE3"/>
<dbReference type="GO" id="GO:0008137">
    <property type="term" value="F:NADH dehydrogenase (ubiquinone) activity"/>
    <property type="evidence" value="ECO:0007669"/>
    <property type="project" value="InterPro"/>
</dbReference>
<name>A0AA97AKE3_9CYAN</name>
<proteinExistence type="predicted"/>
<evidence type="ECO:0000256" key="7">
    <source>
        <dbReference type="SAM" id="Phobius"/>
    </source>
</evidence>